<dbReference type="Pfam" id="PF00782">
    <property type="entry name" value="DSPc"/>
    <property type="match status" value="1"/>
</dbReference>
<comment type="catalytic activity">
    <reaction evidence="13">
        <text>O-phospho-L-tyrosyl-[protein] + H2O = L-tyrosyl-[protein] + phosphate</text>
        <dbReference type="Rhea" id="RHEA:10684"/>
        <dbReference type="Rhea" id="RHEA-COMP:10136"/>
        <dbReference type="Rhea" id="RHEA-COMP:20101"/>
        <dbReference type="ChEBI" id="CHEBI:15377"/>
        <dbReference type="ChEBI" id="CHEBI:43474"/>
        <dbReference type="ChEBI" id="CHEBI:46858"/>
        <dbReference type="ChEBI" id="CHEBI:61978"/>
        <dbReference type="EC" id="3.1.3.48"/>
    </reaction>
</comment>
<dbReference type="PANTHER" id="PTHR45948">
    <property type="entry name" value="DUAL SPECIFICITY PROTEIN PHOSPHATASE DDB_G0269404-RELATED"/>
    <property type="match status" value="1"/>
</dbReference>
<evidence type="ECO:0000259" key="16">
    <source>
        <dbReference type="PROSITE" id="PS50056"/>
    </source>
</evidence>
<keyword evidence="18" id="KW-1185">Reference proteome</keyword>
<dbReference type="PROSITE" id="PS50054">
    <property type="entry name" value="TYR_PHOSPHATASE_DUAL"/>
    <property type="match status" value="1"/>
</dbReference>
<evidence type="ECO:0000256" key="2">
    <source>
        <dbReference type="ARBA" id="ARBA00008601"/>
    </source>
</evidence>
<gene>
    <name evidence="17" type="ORF">OXX778_LOCUS18101</name>
</gene>
<dbReference type="FunFam" id="3.90.190.10:FF:000052">
    <property type="entry name" value="Dual specificity phosphatase 15"/>
    <property type="match status" value="1"/>
</dbReference>
<protein>
    <recommendedName>
        <fullName evidence="14">Dual specificity protein phosphatase 15</fullName>
        <ecNumber evidence="4">3.1.3.16</ecNumber>
        <ecNumber evidence="3">3.1.3.48</ecNumber>
    </recommendedName>
</protein>
<comment type="catalytic activity">
    <reaction evidence="12">
        <text>O-phospho-L-threonyl-[protein] + H2O = L-threonyl-[protein] + phosphate</text>
        <dbReference type="Rhea" id="RHEA:47004"/>
        <dbReference type="Rhea" id="RHEA-COMP:11060"/>
        <dbReference type="Rhea" id="RHEA-COMP:11605"/>
        <dbReference type="ChEBI" id="CHEBI:15377"/>
        <dbReference type="ChEBI" id="CHEBI:30013"/>
        <dbReference type="ChEBI" id="CHEBI:43474"/>
        <dbReference type="ChEBI" id="CHEBI:61977"/>
        <dbReference type="EC" id="3.1.3.16"/>
    </reaction>
</comment>
<dbReference type="PANTHER" id="PTHR45948:SF2">
    <property type="entry name" value="DUAL SPECIFICITY PROTEIN PHOSPHATASE"/>
    <property type="match status" value="1"/>
</dbReference>
<dbReference type="InterPro" id="IPR000387">
    <property type="entry name" value="Tyr_Pase_dom"/>
</dbReference>
<evidence type="ECO:0000256" key="11">
    <source>
        <dbReference type="ARBA" id="ARBA00047761"/>
    </source>
</evidence>
<accession>A0A814JCM9</accession>
<evidence type="ECO:0000256" key="5">
    <source>
        <dbReference type="ARBA" id="ARBA00022475"/>
    </source>
</evidence>
<dbReference type="GO" id="GO:0007165">
    <property type="term" value="P:signal transduction"/>
    <property type="evidence" value="ECO:0007669"/>
    <property type="project" value="TreeGrafter"/>
</dbReference>
<comment type="catalytic activity">
    <reaction evidence="11">
        <text>O-phospho-L-seryl-[protein] + H2O = L-seryl-[protein] + phosphate</text>
        <dbReference type="Rhea" id="RHEA:20629"/>
        <dbReference type="Rhea" id="RHEA-COMP:9863"/>
        <dbReference type="Rhea" id="RHEA-COMP:11604"/>
        <dbReference type="ChEBI" id="CHEBI:15377"/>
        <dbReference type="ChEBI" id="CHEBI:29999"/>
        <dbReference type="ChEBI" id="CHEBI:43474"/>
        <dbReference type="ChEBI" id="CHEBI:83421"/>
        <dbReference type="EC" id="3.1.3.16"/>
    </reaction>
</comment>
<dbReference type="GO" id="GO:0004725">
    <property type="term" value="F:protein tyrosine phosphatase activity"/>
    <property type="evidence" value="ECO:0007669"/>
    <property type="project" value="UniProtKB-EC"/>
</dbReference>
<dbReference type="GO" id="GO:0005829">
    <property type="term" value="C:cytosol"/>
    <property type="evidence" value="ECO:0007669"/>
    <property type="project" value="TreeGrafter"/>
</dbReference>
<evidence type="ECO:0000256" key="14">
    <source>
        <dbReference type="ARBA" id="ARBA00068799"/>
    </source>
</evidence>
<evidence type="ECO:0000256" key="8">
    <source>
        <dbReference type="ARBA" id="ARBA00022912"/>
    </source>
</evidence>
<dbReference type="SUPFAM" id="SSF52799">
    <property type="entry name" value="(Phosphotyrosine protein) phosphatases II"/>
    <property type="match status" value="1"/>
</dbReference>
<feature type="domain" description="Tyrosine-protein phosphatase" evidence="15">
    <location>
        <begin position="4"/>
        <end position="145"/>
    </location>
</feature>
<keyword evidence="10" id="KW-0449">Lipoprotein</keyword>
<evidence type="ECO:0000256" key="10">
    <source>
        <dbReference type="ARBA" id="ARBA00023288"/>
    </source>
</evidence>
<dbReference type="InterPro" id="IPR000340">
    <property type="entry name" value="Dual-sp_phosphatase_cat-dom"/>
</dbReference>
<dbReference type="Proteomes" id="UP000663879">
    <property type="component" value="Unassembled WGS sequence"/>
</dbReference>
<name>A0A814JCM9_9BILA</name>
<keyword evidence="8" id="KW-0904">Protein phosphatase</keyword>
<proteinExistence type="inferred from homology"/>
<reference evidence="17" key="1">
    <citation type="submission" date="2021-02" db="EMBL/GenBank/DDBJ databases">
        <authorList>
            <person name="Nowell W R."/>
        </authorList>
    </citation>
    <scope>NUCLEOTIDE SEQUENCE</scope>
    <source>
        <strain evidence="17">Ploen Becks lab</strain>
    </source>
</reference>
<evidence type="ECO:0000256" key="12">
    <source>
        <dbReference type="ARBA" id="ARBA00048336"/>
    </source>
</evidence>
<evidence type="ECO:0000256" key="7">
    <source>
        <dbReference type="ARBA" id="ARBA00022801"/>
    </source>
</evidence>
<dbReference type="InterPro" id="IPR029021">
    <property type="entry name" value="Prot-tyrosine_phosphatase-like"/>
</dbReference>
<keyword evidence="5" id="KW-1003">Cell membrane</keyword>
<evidence type="ECO:0000256" key="3">
    <source>
        <dbReference type="ARBA" id="ARBA00013064"/>
    </source>
</evidence>
<evidence type="ECO:0000256" key="9">
    <source>
        <dbReference type="ARBA" id="ARBA00023136"/>
    </source>
</evidence>
<dbReference type="OrthoDB" id="9979246at2759"/>
<dbReference type="EMBL" id="CAJNOC010004863">
    <property type="protein sequence ID" value="CAF1035739.1"/>
    <property type="molecule type" value="Genomic_DNA"/>
</dbReference>
<evidence type="ECO:0000256" key="1">
    <source>
        <dbReference type="ARBA" id="ARBA00004342"/>
    </source>
</evidence>
<dbReference type="EC" id="3.1.3.16" evidence="4"/>
<dbReference type="AlphaFoldDB" id="A0A814JCM9"/>
<sequence length="254" mass="28980">MGNGMDKILPGLYVGNIRDGCDKEQIKNNNITHILSVHEDAKPGLMENVKYLCIKAGDNASQDLKQYFIEAIDFIHSARVNNGNVLVHCLAGVSRSATLAISYVMVVTSLPWYDSMNAARAARERINPNFGFQRQLQNFEFTNIKTVREDLFLKYGPYDNSEDIALCKSLLEKYQSKQEEFSQNSNNQQQISAGTIKTYPLAFNSYNLDKEKVKNTLKVYKKKNRVVEQSEVKETDDKKEAKNEKEIIMDKIFS</sequence>
<dbReference type="PROSITE" id="PS50056">
    <property type="entry name" value="TYR_PHOSPHATASE_2"/>
    <property type="match status" value="1"/>
</dbReference>
<keyword evidence="6" id="KW-0519">Myristate</keyword>
<comment type="caution">
    <text evidence="17">The sequence shown here is derived from an EMBL/GenBank/DDBJ whole genome shotgun (WGS) entry which is preliminary data.</text>
</comment>
<dbReference type="Gene3D" id="3.90.190.10">
    <property type="entry name" value="Protein tyrosine phosphatase superfamily"/>
    <property type="match status" value="1"/>
</dbReference>
<dbReference type="InterPro" id="IPR016130">
    <property type="entry name" value="Tyr_Pase_AS"/>
</dbReference>
<dbReference type="PRINTS" id="PR01908">
    <property type="entry name" value="ADSPHPHTASE"/>
</dbReference>
<dbReference type="EC" id="3.1.3.48" evidence="3"/>
<dbReference type="GO" id="GO:0005886">
    <property type="term" value="C:plasma membrane"/>
    <property type="evidence" value="ECO:0007669"/>
    <property type="project" value="UniProtKB-SubCell"/>
</dbReference>
<dbReference type="PROSITE" id="PS00383">
    <property type="entry name" value="TYR_PHOSPHATASE_1"/>
    <property type="match status" value="1"/>
</dbReference>
<evidence type="ECO:0000313" key="18">
    <source>
        <dbReference type="Proteomes" id="UP000663879"/>
    </source>
</evidence>
<dbReference type="InterPro" id="IPR020422">
    <property type="entry name" value="TYR_PHOSPHATASE_DUAL_dom"/>
</dbReference>
<evidence type="ECO:0000256" key="6">
    <source>
        <dbReference type="ARBA" id="ARBA00022707"/>
    </source>
</evidence>
<comment type="subcellular location">
    <subcellularLocation>
        <location evidence="1">Cell membrane</location>
        <topology evidence="1">Lipid-anchor</topology>
        <orientation evidence="1">Cytoplasmic side</orientation>
    </subcellularLocation>
</comment>
<evidence type="ECO:0000256" key="4">
    <source>
        <dbReference type="ARBA" id="ARBA00013081"/>
    </source>
</evidence>
<evidence type="ECO:0000259" key="15">
    <source>
        <dbReference type="PROSITE" id="PS50054"/>
    </source>
</evidence>
<keyword evidence="7" id="KW-0378">Hydrolase</keyword>
<organism evidence="17 18">
    <name type="scientific">Brachionus calyciflorus</name>
    <dbReference type="NCBI Taxonomy" id="104777"/>
    <lineage>
        <taxon>Eukaryota</taxon>
        <taxon>Metazoa</taxon>
        <taxon>Spiralia</taxon>
        <taxon>Gnathifera</taxon>
        <taxon>Rotifera</taxon>
        <taxon>Eurotatoria</taxon>
        <taxon>Monogononta</taxon>
        <taxon>Pseudotrocha</taxon>
        <taxon>Ploima</taxon>
        <taxon>Brachionidae</taxon>
        <taxon>Brachionus</taxon>
    </lineage>
</organism>
<keyword evidence="9" id="KW-0472">Membrane</keyword>
<evidence type="ECO:0000313" key="17">
    <source>
        <dbReference type="EMBL" id="CAF1035739.1"/>
    </source>
</evidence>
<dbReference type="GO" id="GO:0004722">
    <property type="term" value="F:protein serine/threonine phosphatase activity"/>
    <property type="evidence" value="ECO:0007669"/>
    <property type="project" value="UniProtKB-EC"/>
</dbReference>
<evidence type="ECO:0000256" key="13">
    <source>
        <dbReference type="ARBA" id="ARBA00051722"/>
    </source>
</evidence>
<dbReference type="SMART" id="SM00195">
    <property type="entry name" value="DSPc"/>
    <property type="match status" value="1"/>
</dbReference>
<comment type="similarity">
    <text evidence="2">Belongs to the protein-tyrosine phosphatase family. Non-receptor class dual specificity subfamily.</text>
</comment>
<feature type="domain" description="Tyrosine specific protein phosphatases" evidence="16">
    <location>
        <begin position="66"/>
        <end position="123"/>
    </location>
</feature>